<sequence>MTENGENEVEAAAIEDGEIVEDDESMIEKAAVFDRNAIETDQLELANLPGVQAYSASTLEKGLVDQATNAFEKTSKDSQKKPQAQIFNLDDQIATGELTPFELLQRKTQESLQKFKDGYAAKIIAGKNKKRKSDDPSTSSATSKRPKKIKKEVYEDEEEDSTYNPDTEVDDEDDEWLEEDSEIEKQPKKKGKNRAKTIFSKGRDMAKKIKDDGNDADYNERIRRYQDSLSIESGDSSMGTEDEEYHELENNYKINTGIWSKLYKYQKTGVRWLHELHEHCVGGILADEMGLGKTVQIAVFLRSIAESNVKSRIFDYKGLGPTLIVCPTTLMHQWVKELNTWFPLCRVFIFHSSGSYSGRKDDLIQKMAVKRKHGSVMITSYDTFAIEIDLFSRIDWYYAILDEGHKIRNPNARVTLAVKELRTPHRIILSGSPMQNNLKELWSLIDFVYPGRLGSLKDFTERFAIPITHGGYANATTIQVRTAFKCAVILRDAINPYMLRRMKKDVEMAIQLPEKVEQVLFCDITPHQRTVYREYIGSEECRKILGGSIDAFVGLCSLRKICNHPDLLTGGPNKYGYHDEAADPEKAFGDPSRSGKMMVVESLLSLWHQQGHKVLLFSQSKQMLTILEKFIISNGYQYLRMDGGTAIGNRQTLVNNFNTKSEIFVFLLTTRVGGLGVNLTGANRVLIFDPDWNPSTDAQARERAWRIGQHRAVTIYRLLTSGTIEEKIYQRQIFKQFLANRVLVDPKQKRFFKTNDLNELFVLGDPRSDKEHGTETAAIFCEQASEVNKKNFFDQRAKERKKREKELKKAAKKKQKEEDDEELPSDIEAEVETKLTEAEKSALLKEAEKKKKKEKLPKELRKKERKQKKKSRKELFDGKYEVPYLTKQKNMKEAKEDTLNAAAASGGNGDTTTDIKKFNKEQDDYVLGRLLSCTGVHSALRHDEILNENSTSDMQLIEDEAESVAKRAAAVLKQSKKRHNEYIAATRSRFQVNKNISQNSSSASRFKKAAATTSKSDEEDETKPEIFNGGMKKADGIKSGSDLLAKIRARKAAMMELDEEVDKATKTEEERQRRGFAEGFDDEPTSSKPIIRPLNDRFEKLADQIRSFFIQNKGKASTNAIMTKFQPEIKPSDSFIFKSMLNKVATLTTEMNNPFQNKHHVGHTAEQSLRSVFVGNIAYAVTEEELTELFKTVGHVIKFRLVRDRDTQKPKGFGFCEYQDVQTAEAAIRNLNEFELHGRNLKVDSAVNSANEKHGPEEFLTQTCTVEGGPERFEDEDAQYGAAVEPEHVLEAITHTVTTFPAEKMFDIMKEMKEMARNDPEMCRKLLATNPQLSYALLQLSVVMRTINARDAVSMLHVEPPRLDFPFYKKSADEEGPNFVSIKPYQPPAPLPDHINVTSHRTLLRNPPQPLQAQPNEPAGYQPQQDEDDEEESAELLVQLLQLSDDQIALLPEDDRNKVRELRQRLRNIE</sequence>
<organism evidence="1 2">
    <name type="scientific">Panagrolaimus sp. ES5</name>
    <dbReference type="NCBI Taxonomy" id="591445"/>
    <lineage>
        <taxon>Eukaryota</taxon>
        <taxon>Metazoa</taxon>
        <taxon>Ecdysozoa</taxon>
        <taxon>Nematoda</taxon>
        <taxon>Chromadorea</taxon>
        <taxon>Rhabditida</taxon>
        <taxon>Tylenchina</taxon>
        <taxon>Panagrolaimomorpha</taxon>
        <taxon>Panagrolaimoidea</taxon>
        <taxon>Panagrolaimidae</taxon>
        <taxon>Panagrolaimus</taxon>
    </lineage>
</organism>
<protein>
    <submittedName>
        <fullName evidence="2">DNA excision repair protein ERCC-6</fullName>
    </submittedName>
</protein>
<proteinExistence type="predicted"/>
<accession>A0AC34F794</accession>
<dbReference type="WBParaSite" id="ES5_v2.g12789.t1">
    <property type="protein sequence ID" value="ES5_v2.g12789.t1"/>
    <property type="gene ID" value="ES5_v2.g12789"/>
</dbReference>
<name>A0AC34F794_9BILA</name>
<reference evidence="2" key="1">
    <citation type="submission" date="2022-11" db="UniProtKB">
        <authorList>
            <consortium name="WormBaseParasite"/>
        </authorList>
    </citation>
    <scope>IDENTIFICATION</scope>
</reference>
<evidence type="ECO:0000313" key="1">
    <source>
        <dbReference type="Proteomes" id="UP000887579"/>
    </source>
</evidence>
<dbReference type="Proteomes" id="UP000887579">
    <property type="component" value="Unplaced"/>
</dbReference>
<evidence type="ECO:0000313" key="2">
    <source>
        <dbReference type="WBParaSite" id="ES5_v2.g12789.t1"/>
    </source>
</evidence>